<organism evidence="1 2">
    <name type="scientific">Homoserinibacter gongjuensis</name>
    <dbReference type="NCBI Taxonomy" id="1162968"/>
    <lineage>
        <taxon>Bacteria</taxon>
        <taxon>Bacillati</taxon>
        <taxon>Actinomycetota</taxon>
        <taxon>Actinomycetes</taxon>
        <taxon>Micrococcales</taxon>
        <taxon>Microbacteriaceae</taxon>
        <taxon>Homoserinibacter</taxon>
    </lineage>
</organism>
<accession>A0ABQ6JTP5</accession>
<evidence type="ECO:0008006" key="3">
    <source>
        <dbReference type="Google" id="ProtNLM"/>
    </source>
</evidence>
<dbReference type="PROSITE" id="PS50007">
    <property type="entry name" value="PIPLC_X_DOMAIN"/>
    <property type="match status" value="1"/>
</dbReference>
<protein>
    <recommendedName>
        <fullName evidence="3">Phosphoinositide phospholipase C, Ca2+-dependent</fullName>
    </recommendedName>
</protein>
<dbReference type="InterPro" id="IPR051057">
    <property type="entry name" value="PI-PLC_domain"/>
</dbReference>
<evidence type="ECO:0000313" key="2">
    <source>
        <dbReference type="Proteomes" id="UP001157069"/>
    </source>
</evidence>
<gene>
    <name evidence="1" type="ORF">GCM10025869_13120</name>
</gene>
<dbReference type="Gene3D" id="3.20.20.190">
    <property type="entry name" value="Phosphatidylinositol (PI) phosphodiesterase"/>
    <property type="match status" value="1"/>
</dbReference>
<comment type="caution">
    <text evidence="1">The sequence shown here is derived from an EMBL/GenBank/DDBJ whole genome shotgun (WGS) entry which is preliminary data.</text>
</comment>
<dbReference type="EMBL" id="BSVA01000001">
    <property type="protein sequence ID" value="GMA90783.1"/>
    <property type="molecule type" value="Genomic_DNA"/>
</dbReference>
<dbReference type="InterPro" id="IPR017946">
    <property type="entry name" value="PLC-like_Pdiesterase_TIM-brl"/>
</dbReference>
<dbReference type="Proteomes" id="UP001157069">
    <property type="component" value="Unassembled WGS sequence"/>
</dbReference>
<reference evidence="2" key="1">
    <citation type="journal article" date="2019" name="Int. J. Syst. Evol. Microbiol.">
        <title>The Global Catalogue of Microorganisms (GCM) 10K type strain sequencing project: providing services to taxonomists for standard genome sequencing and annotation.</title>
        <authorList>
            <consortium name="The Broad Institute Genomics Platform"/>
            <consortium name="The Broad Institute Genome Sequencing Center for Infectious Disease"/>
            <person name="Wu L."/>
            <person name="Ma J."/>
        </authorList>
    </citation>
    <scope>NUCLEOTIDE SEQUENCE [LARGE SCALE GENOMIC DNA]</scope>
    <source>
        <strain evidence="2">NBRC 108755</strain>
    </source>
</reference>
<name>A0ABQ6JTP5_9MICO</name>
<proteinExistence type="predicted"/>
<dbReference type="Pfam" id="PF16670">
    <property type="entry name" value="PI-PLC-C1"/>
    <property type="match status" value="2"/>
</dbReference>
<dbReference type="PANTHER" id="PTHR13593:SF113">
    <property type="entry name" value="SI:DKEY-266F7.9"/>
    <property type="match status" value="1"/>
</dbReference>
<dbReference type="SUPFAM" id="SSF51695">
    <property type="entry name" value="PLC-like phosphodiesterases"/>
    <property type="match status" value="1"/>
</dbReference>
<dbReference type="RefSeq" id="WP_284298713.1">
    <property type="nucleotide sequence ID" value="NZ_BSVA01000001.1"/>
</dbReference>
<evidence type="ECO:0000313" key="1">
    <source>
        <dbReference type="EMBL" id="GMA90783.1"/>
    </source>
</evidence>
<keyword evidence="2" id="KW-1185">Reference proteome</keyword>
<dbReference type="InterPro" id="IPR032075">
    <property type="entry name" value="PI-PLC-C1"/>
</dbReference>
<dbReference type="PANTHER" id="PTHR13593">
    <property type="match status" value="1"/>
</dbReference>
<sequence>MKKALRIVGVVVGVLVLAFAALVSHFAIIGGDSVREQASRMQQLRELDAERVPAGDTHEFDALPYDELQVVATHNSYNLAPTWLQTEVIRLVEPGEADALQYDHATLTEQLDAGIRSFELDARWDGERFWSVHVPLVGNRATAPDLALGLEEIALWSERHTDHLPISIMVEVKHDYTYLDPRLQDFDAAAADALDALVSDTLGERLFAPSDLDEGLEAAWPTVGELRDRVLLYFGDNEQVRELYLDGHPDLAGRSLFTSSKTGAPDARFAIIDEPDDPRVATALADGVIVRTRADADLATGAERRETAFASGAQIVSTDYPPSEPQQGTGYLVEFPGGSLVRAVP</sequence>